<dbReference type="InterPro" id="IPR050979">
    <property type="entry name" value="LD-transpeptidase"/>
</dbReference>
<protein>
    <recommendedName>
        <fullName evidence="9">L,D-TPase catalytic domain-containing protein</fullName>
    </recommendedName>
</protein>
<accession>A0A5S4FE03</accession>
<feature type="active site" description="Proton donor/acceptor" evidence="7">
    <location>
        <position position="316"/>
    </location>
</feature>
<keyword evidence="8" id="KW-0732">Signal</keyword>
<dbReference type="Gene3D" id="2.60.40.3710">
    <property type="match status" value="1"/>
</dbReference>
<dbReference type="Pfam" id="PF03734">
    <property type="entry name" value="YkuD"/>
    <property type="match status" value="1"/>
</dbReference>
<keyword evidence="3 7" id="KW-0133">Cell shape</keyword>
<dbReference type="GO" id="GO:0016746">
    <property type="term" value="F:acyltransferase activity"/>
    <property type="evidence" value="ECO:0007669"/>
    <property type="project" value="UniProtKB-KW"/>
</dbReference>
<evidence type="ECO:0000256" key="1">
    <source>
        <dbReference type="ARBA" id="ARBA00004752"/>
    </source>
</evidence>
<organism evidence="10 11">
    <name type="scientific">Nonomuraea zeae</name>
    <dbReference type="NCBI Taxonomy" id="1642303"/>
    <lineage>
        <taxon>Bacteria</taxon>
        <taxon>Bacillati</taxon>
        <taxon>Actinomycetota</taxon>
        <taxon>Actinomycetes</taxon>
        <taxon>Streptosporangiales</taxon>
        <taxon>Streptosporangiaceae</taxon>
        <taxon>Nonomuraea</taxon>
    </lineage>
</organism>
<dbReference type="Proteomes" id="UP000306628">
    <property type="component" value="Unassembled WGS sequence"/>
</dbReference>
<comment type="caution">
    <text evidence="10">The sequence shown here is derived from an EMBL/GenBank/DDBJ whole genome shotgun (WGS) entry which is preliminary data.</text>
</comment>
<evidence type="ECO:0000313" key="10">
    <source>
        <dbReference type="EMBL" id="TMR16573.1"/>
    </source>
</evidence>
<feature type="chain" id="PRO_5024314015" description="L,D-TPase catalytic domain-containing protein" evidence="8">
    <location>
        <begin position="26"/>
        <end position="396"/>
    </location>
</feature>
<feature type="domain" description="L,D-TPase catalytic" evidence="9">
    <location>
        <begin position="237"/>
        <end position="358"/>
    </location>
</feature>
<evidence type="ECO:0000256" key="4">
    <source>
        <dbReference type="ARBA" id="ARBA00022984"/>
    </source>
</evidence>
<keyword evidence="4 7" id="KW-0573">Peptidoglycan synthesis</keyword>
<feature type="active site" description="Nucleophile" evidence="7">
    <location>
        <position position="334"/>
    </location>
</feature>
<dbReference type="Gene3D" id="2.60.40.3780">
    <property type="match status" value="1"/>
</dbReference>
<feature type="signal peptide" evidence="8">
    <location>
        <begin position="1"/>
        <end position="25"/>
    </location>
</feature>
<dbReference type="PROSITE" id="PS51257">
    <property type="entry name" value="PROKAR_LIPOPROTEIN"/>
    <property type="match status" value="1"/>
</dbReference>
<dbReference type="PANTHER" id="PTHR30582">
    <property type="entry name" value="L,D-TRANSPEPTIDASE"/>
    <property type="match status" value="1"/>
</dbReference>
<evidence type="ECO:0000256" key="6">
    <source>
        <dbReference type="ARBA" id="ARBA00023316"/>
    </source>
</evidence>
<dbReference type="InterPro" id="IPR038063">
    <property type="entry name" value="Transpep_catalytic_dom"/>
</dbReference>
<evidence type="ECO:0000256" key="8">
    <source>
        <dbReference type="SAM" id="SignalP"/>
    </source>
</evidence>
<keyword evidence="2" id="KW-0808">Transferase</keyword>
<comment type="pathway">
    <text evidence="1 7">Cell wall biogenesis; peptidoglycan biosynthesis.</text>
</comment>
<dbReference type="GO" id="GO:0071555">
    <property type="term" value="P:cell wall organization"/>
    <property type="evidence" value="ECO:0007669"/>
    <property type="project" value="UniProtKB-UniRule"/>
</dbReference>
<name>A0A5S4FE03_9ACTN</name>
<dbReference type="SUPFAM" id="SSF141523">
    <property type="entry name" value="L,D-transpeptidase catalytic domain-like"/>
    <property type="match status" value="1"/>
</dbReference>
<dbReference type="PROSITE" id="PS52029">
    <property type="entry name" value="LD_TPASE"/>
    <property type="match status" value="1"/>
</dbReference>
<evidence type="ECO:0000256" key="5">
    <source>
        <dbReference type="ARBA" id="ARBA00023315"/>
    </source>
</evidence>
<proteinExistence type="predicted"/>
<dbReference type="PANTHER" id="PTHR30582:SF2">
    <property type="entry name" value="L,D-TRANSPEPTIDASE YCIB-RELATED"/>
    <property type="match status" value="1"/>
</dbReference>
<dbReference type="GO" id="GO:0071972">
    <property type="term" value="F:peptidoglycan L,D-transpeptidase activity"/>
    <property type="evidence" value="ECO:0007669"/>
    <property type="project" value="TreeGrafter"/>
</dbReference>
<dbReference type="CDD" id="cd13432">
    <property type="entry name" value="LDT_IgD_like_2"/>
    <property type="match status" value="1"/>
</dbReference>
<evidence type="ECO:0000313" key="11">
    <source>
        <dbReference type="Proteomes" id="UP000306628"/>
    </source>
</evidence>
<dbReference type="GO" id="GO:0018104">
    <property type="term" value="P:peptidoglycan-protein cross-linking"/>
    <property type="evidence" value="ECO:0007669"/>
    <property type="project" value="TreeGrafter"/>
</dbReference>
<dbReference type="OrthoDB" id="5242354at2"/>
<dbReference type="Gene3D" id="2.40.440.10">
    <property type="entry name" value="L,D-transpeptidase catalytic domain-like"/>
    <property type="match status" value="1"/>
</dbReference>
<dbReference type="RefSeq" id="WP_138697859.1">
    <property type="nucleotide sequence ID" value="NZ_JBHSAZ010000107.1"/>
</dbReference>
<gene>
    <name evidence="10" type="ORF">ETD85_55200</name>
</gene>
<keyword evidence="5" id="KW-0012">Acyltransferase</keyword>
<sequence>MRSGGTILVGTFTAVLLLAAGCSSGGSSPPPVQHYEPAPPPKLSILPADGTKKVPPDTGIHVKVTDGKVTGLTVSDAEGHEVSGSAGADGTWRPTWPLKPSTAYTVRVQATGADGKQVAERAGFTTLKPKRVLESGMSPLNGEKVGVGMPIQLLLSQPVTGQEDRAAVERSLTVQMSKPVEGAWSWVSDREVQYRPREYWPTGEQVTVVAHLAGLRIGRSLWGDRNRSVSFTVGPEHITKIRNGTHKAVVRKNGEVVRTIPVSLGKRGDESYSGTMIAQEKAADFLMDSATIGRPGEYYAHTKWNVRMTYSGMFFHAAPWSTGAQGNRNVSHGCVNASLANAHWFYNFTQRGDIIKVTGTSRKLQFGNGPTPWAKSWEEWLAGSALSGRSTSDPRL</sequence>
<reference evidence="10 11" key="1">
    <citation type="submission" date="2019-05" db="EMBL/GenBank/DDBJ databases">
        <title>Draft genome sequence of Nonomuraea zeae DSM 100528.</title>
        <authorList>
            <person name="Saricaoglu S."/>
            <person name="Isik K."/>
        </authorList>
    </citation>
    <scope>NUCLEOTIDE SEQUENCE [LARGE SCALE GENOMIC DNA]</scope>
    <source>
        <strain evidence="10 11">DSM 100528</strain>
    </source>
</reference>
<dbReference type="CDD" id="cd16913">
    <property type="entry name" value="YkuD_like"/>
    <property type="match status" value="1"/>
</dbReference>
<dbReference type="InterPro" id="IPR005490">
    <property type="entry name" value="LD_TPept_cat_dom"/>
</dbReference>
<dbReference type="InterPro" id="IPR041280">
    <property type="entry name" value="Big_10"/>
</dbReference>
<dbReference type="UniPathway" id="UPA00219"/>
<keyword evidence="6 7" id="KW-0961">Cell wall biogenesis/degradation</keyword>
<dbReference type="GO" id="GO:0005576">
    <property type="term" value="C:extracellular region"/>
    <property type="evidence" value="ECO:0007669"/>
    <property type="project" value="TreeGrafter"/>
</dbReference>
<dbReference type="GO" id="GO:0008360">
    <property type="term" value="P:regulation of cell shape"/>
    <property type="evidence" value="ECO:0007669"/>
    <property type="project" value="UniProtKB-UniRule"/>
</dbReference>
<evidence type="ECO:0000259" key="9">
    <source>
        <dbReference type="PROSITE" id="PS52029"/>
    </source>
</evidence>
<dbReference type="EMBL" id="VCKX01000374">
    <property type="protein sequence ID" value="TMR16573.1"/>
    <property type="molecule type" value="Genomic_DNA"/>
</dbReference>
<dbReference type="Pfam" id="PF17964">
    <property type="entry name" value="Big_10"/>
    <property type="match status" value="1"/>
</dbReference>
<dbReference type="AlphaFoldDB" id="A0A5S4FE03"/>
<keyword evidence="11" id="KW-1185">Reference proteome</keyword>
<evidence type="ECO:0000256" key="7">
    <source>
        <dbReference type="PROSITE-ProRule" id="PRU01373"/>
    </source>
</evidence>
<evidence type="ECO:0000256" key="3">
    <source>
        <dbReference type="ARBA" id="ARBA00022960"/>
    </source>
</evidence>
<evidence type="ECO:0000256" key="2">
    <source>
        <dbReference type="ARBA" id="ARBA00022679"/>
    </source>
</evidence>